<protein>
    <submittedName>
        <fullName evidence="4">DUF5600 domain-containing protein</fullName>
    </submittedName>
</protein>
<evidence type="ECO:0000313" key="3">
    <source>
        <dbReference type="Proteomes" id="UP000267606"/>
    </source>
</evidence>
<evidence type="ECO:0000313" key="4">
    <source>
        <dbReference type="WBParaSite" id="OFLC_0000592601-mRNA-1"/>
    </source>
</evidence>
<accession>A0A183HEL5</accession>
<evidence type="ECO:0000313" key="2">
    <source>
        <dbReference type="EMBL" id="VDO44831.1"/>
    </source>
</evidence>
<feature type="region of interest" description="Disordered" evidence="1">
    <location>
        <begin position="103"/>
        <end position="168"/>
    </location>
</feature>
<reference evidence="2 3" key="2">
    <citation type="submission" date="2018-11" db="EMBL/GenBank/DDBJ databases">
        <authorList>
            <consortium name="Pathogen Informatics"/>
        </authorList>
    </citation>
    <scope>NUCLEOTIDE SEQUENCE [LARGE SCALE GENOMIC DNA]</scope>
</reference>
<organism evidence="4">
    <name type="scientific">Onchocerca flexuosa</name>
    <dbReference type="NCBI Taxonomy" id="387005"/>
    <lineage>
        <taxon>Eukaryota</taxon>
        <taxon>Metazoa</taxon>
        <taxon>Ecdysozoa</taxon>
        <taxon>Nematoda</taxon>
        <taxon>Chromadorea</taxon>
        <taxon>Rhabditida</taxon>
        <taxon>Spirurina</taxon>
        <taxon>Spiruromorpha</taxon>
        <taxon>Filarioidea</taxon>
        <taxon>Onchocercidae</taxon>
        <taxon>Onchocerca</taxon>
    </lineage>
</organism>
<name>A0A183HEL5_9BILA</name>
<evidence type="ECO:0000256" key="1">
    <source>
        <dbReference type="SAM" id="MobiDB-lite"/>
    </source>
</evidence>
<dbReference type="WBParaSite" id="OFLC_0000592601-mRNA-1">
    <property type="protein sequence ID" value="OFLC_0000592601-mRNA-1"/>
    <property type="gene ID" value="OFLC_0000592601"/>
</dbReference>
<proteinExistence type="predicted"/>
<dbReference type="Proteomes" id="UP000267606">
    <property type="component" value="Unassembled WGS sequence"/>
</dbReference>
<dbReference type="EMBL" id="UZAJ01005369">
    <property type="protein sequence ID" value="VDO44831.1"/>
    <property type="molecule type" value="Genomic_DNA"/>
</dbReference>
<dbReference type="Gene3D" id="1.10.268.20">
    <property type="match status" value="1"/>
</dbReference>
<gene>
    <name evidence="2" type="ORF">OFLC_LOCUS5927</name>
</gene>
<sequence>MWCKSSAELKRVVTQNNLLRILDDFKYRLRVAESDLPDISLFVEKAHLSYIKGWNRMDKEQMRNLDQFINDDIPRMVAVVQSKDKKTAIPSVLEDLFKNLMKKSEERKKSKSKKLDSNVDKVDKVKSKGDKLDSSDDKSKLKADKNSSDSSKKDETNSKSEKEKHKKA</sequence>
<dbReference type="AlphaFoldDB" id="A0A183HEL5"/>
<dbReference type="STRING" id="387005.A0A183HEL5"/>
<reference evidence="4" key="1">
    <citation type="submission" date="2016-06" db="UniProtKB">
        <authorList>
            <consortium name="WormBaseParasite"/>
        </authorList>
    </citation>
    <scope>IDENTIFICATION</scope>
</reference>
<keyword evidence="3" id="KW-1185">Reference proteome</keyword>